<dbReference type="AlphaFoldDB" id="A0A5J4VJ07"/>
<feature type="region of interest" description="Disordered" evidence="1">
    <location>
        <begin position="1"/>
        <end position="68"/>
    </location>
</feature>
<sequence>MAHHRDDENDDDNQQIIQQNRNQADHGAQNADANQNALPDWLNVLTGHPRDTPNAIRAEQQRDATTKP</sequence>
<feature type="compositionally biased region" description="Basic and acidic residues" evidence="1">
    <location>
        <begin position="59"/>
        <end position="68"/>
    </location>
</feature>
<feature type="non-terminal residue" evidence="2">
    <location>
        <position position="68"/>
    </location>
</feature>
<evidence type="ECO:0000313" key="2">
    <source>
        <dbReference type="EMBL" id="KAA6382588.1"/>
    </source>
</evidence>
<name>A0A5J4VJ07_9EUKA</name>
<dbReference type="Proteomes" id="UP000324800">
    <property type="component" value="Unassembled WGS sequence"/>
</dbReference>
<evidence type="ECO:0000313" key="3">
    <source>
        <dbReference type="Proteomes" id="UP000324800"/>
    </source>
</evidence>
<accession>A0A5J4VJ07</accession>
<comment type="caution">
    <text evidence="2">The sequence shown here is derived from an EMBL/GenBank/DDBJ whole genome shotgun (WGS) entry which is preliminary data.</text>
</comment>
<gene>
    <name evidence="2" type="ORF">EZS28_021885</name>
</gene>
<reference evidence="2 3" key="1">
    <citation type="submission" date="2019-03" db="EMBL/GenBank/DDBJ databases">
        <title>Single cell metagenomics reveals metabolic interactions within the superorganism composed of flagellate Streblomastix strix and complex community of Bacteroidetes bacteria on its surface.</title>
        <authorList>
            <person name="Treitli S.C."/>
            <person name="Kolisko M."/>
            <person name="Husnik F."/>
            <person name="Keeling P."/>
            <person name="Hampl V."/>
        </authorList>
    </citation>
    <scope>NUCLEOTIDE SEQUENCE [LARGE SCALE GENOMIC DNA]</scope>
    <source>
        <strain evidence="2">ST1C</strain>
    </source>
</reference>
<evidence type="ECO:0000256" key="1">
    <source>
        <dbReference type="SAM" id="MobiDB-lite"/>
    </source>
</evidence>
<proteinExistence type="predicted"/>
<protein>
    <submittedName>
        <fullName evidence="2">Uncharacterized protein</fullName>
    </submittedName>
</protein>
<organism evidence="2 3">
    <name type="scientific">Streblomastix strix</name>
    <dbReference type="NCBI Taxonomy" id="222440"/>
    <lineage>
        <taxon>Eukaryota</taxon>
        <taxon>Metamonada</taxon>
        <taxon>Preaxostyla</taxon>
        <taxon>Oxymonadida</taxon>
        <taxon>Streblomastigidae</taxon>
        <taxon>Streblomastix</taxon>
    </lineage>
</organism>
<dbReference type="EMBL" id="SNRW01006702">
    <property type="protein sequence ID" value="KAA6382588.1"/>
    <property type="molecule type" value="Genomic_DNA"/>
</dbReference>